<sequence length="210" mass="22736">MTTLIVGAHGKIGQRLCQLAVSAGQPIRALVRNEEQQKRLEALGVETVLGDLEGSLEHAFKGCDELVFTAGSGPDTGLDKTLMIDLNGAYRCAELAEAFGFKRVIMVSTRHTDPLDGPEALKPYLSAKKAADYRVAQSPVPHVIVRPGKLTDESGSNHFSQFTDGANNGEVSRDNVAQVVCELMSDPTLFELEFDLLDGEQDWSSFKSAL</sequence>
<protein>
    <submittedName>
        <fullName evidence="2">SDR family oxidoreductase</fullName>
    </submittedName>
</protein>
<dbReference type="PANTHER" id="PTHR15020">
    <property type="entry name" value="FLAVIN REDUCTASE-RELATED"/>
    <property type="match status" value="1"/>
</dbReference>
<dbReference type="InterPro" id="IPR016040">
    <property type="entry name" value="NAD(P)-bd_dom"/>
</dbReference>
<dbReference type="InterPro" id="IPR036291">
    <property type="entry name" value="NAD(P)-bd_dom_sf"/>
</dbReference>
<dbReference type="SUPFAM" id="SSF51735">
    <property type="entry name" value="NAD(P)-binding Rossmann-fold domains"/>
    <property type="match status" value="1"/>
</dbReference>
<evidence type="ECO:0000259" key="1">
    <source>
        <dbReference type="Pfam" id="PF13460"/>
    </source>
</evidence>
<accession>A0ABU1GV53</accession>
<dbReference type="Gene3D" id="3.40.50.720">
    <property type="entry name" value="NAD(P)-binding Rossmann-like Domain"/>
    <property type="match status" value="1"/>
</dbReference>
<dbReference type="Pfam" id="PF13460">
    <property type="entry name" value="NAD_binding_10"/>
    <property type="match status" value="1"/>
</dbReference>
<evidence type="ECO:0000313" key="2">
    <source>
        <dbReference type="EMBL" id="MDR5895920.1"/>
    </source>
</evidence>
<evidence type="ECO:0000313" key="3">
    <source>
        <dbReference type="Proteomes" id="UP001269375"/>
    </source>
</evidence>
<name>A0ABU1GV53_9GAMM</name>
<comment type="caution">
    <text evidence="2">The sequence shown here is derived from an EMBL/GenBank/DDBJ whole genome shotgun (WGS) entry which is preliminary data.</text>
</comment>
<dbReference type="EMBL" id="JARWAO010000003">
    <property type="protein sequence ID" value="MDR5895920.1"/>
    <property type="molecule type" value="Genomic_DNA"/>
</dbReference>
<dbReference type="Proteomes" id="UP001269375">
    <property type="component" value="Unassembled WGS sequence"/>
</dbReference>
<feature type="domain" description="NAD(P)-binding" evidence="1">
    <location>
        <begin position="7"/>
        <end position="187"/>
    </location>
</feature>
<gene>
    <name evidence="2" type="ORF">QC825_07550</name>
</gene>
<reference evidence="2 3" key="1">
    <citation type="submission" date="2023-04" db="EMBL/GenBank/DDBJ databases">
        <title>A long-awaited taxogenomic arrangement of the family Halomonadaceae.</title>
        <authorList>
            <person name="De La Haba R."/>
            <person name="Chuvochina M."/>
            <person name="Wittouck S."/>
            <person name="Arahal D.R."/>
            <person name="Sanchez-Porro C."/>
            <person name="Hugenholtz P."/>
            <person name="Ventosa A."/>
        </authorList>
    </citation>
    <scope>NUCLEOTIDE SEQUENCE [LARGE SCALE GENOMIC DNA]</scope>
    <source>
        <strain evidence="2 3">DSM 22428</strain>
    </source>
</reference>
<organism evidence="2 3">
    <name type="scientific">Larsenimonas suaedae</name>
    <dbReference type="NCBI Taxonomy" id="1851019"/>
    <lineage>
        <taxon>Bacteria</taxon>
        <taxon>Pseudomonadati</taxon>
        <taxon>Pseudomonadota</taxon>
        <taxon>Gammaproteobacteria</taxon>
        <taxon>Oceanospirillales</taxon>
        <taxon>Halomonadaceae</taxon>
        <taxon>Larsenimonas</taxon>
    </lineage>
</organism>
<dbReference type="RefSeq" id="WP_251589841.1">
    <property type="nucleotide sequence ID" value="NZ_JAMLJI010000001.1"/>
</dbReference>
<proteinExistence type="predicted"/>
<dbReference type="PANTHER" id="PTHR15020:SF50">
    <property type="entry name" value="UPF0659 PROTEIN YMR090W"/>
    <property type="match status" value="1"/>
</dbReference>
<keyword evidence="3" id="KW-1185">Reference proteome</keyword>
<dbReference type="CDD" id="cd05243">
    <property type="entry name" value="SDR_a5"/>
    <property type="match status" value="1"/>
</dbReference>